<evidence type="ECO:0000259" key="1">
    <source>
        <dbReference type="Pfam" id="PF01595"/>
    </source>
</evidence>
<proteinExistence type="predicted"/>
<dbReference type="Pfam" id="PF01595">
    <property type="entry name" value="CNNM"/>
    <property type="match status" value="1"/>
</dbReference>
<accession>X0VIA6</accession>
<comment type="caution">
    <text evidence="2">The sequence shown here is derived from an EMBL/GenBank/DDBJ whole genome shotgun (WGS) entry which is preliminary data.</text>
</comment>
<dbReference type="EMBL" id="BARS01039355">
    <property type="protein sequence ID" value="GAG17970.1"/>
    <property type="molecule type" value="Genomic_DNA"/>
</dbReference>
<feature type="domain" description="CNNM transmembrane" evidence="1">
    <location>
        <begin position="12"/>
        <end position="80"/>
    </location>
</feature>
<name>X0VIA6_9ZZZZ</name>
<gene>
    <name evidence="2" type="ORF">S01H1_60104</name>
</gene>
<evidence type="ECO:0000313" key="2">
    <source>
        <dbReference type="EMBL" id="GAG17970.1"/>
    </source>
</evidence>
<protein>
    <recommendedName>
        <fullName evidence="1">CNNM transmembrane domain-containing protein</fullName>
    </recommendedName>
</protein>
<feature type="non-terminal residue" evidence="2">
    <location>
        <position position="83"/>
    </location>
</feature>
<reference evidence="2" key="1">
    <citation type="journal article" date="2014" name="Front. Microbiol.">
        <title>High frequency of phylogenetically diverse reductive dehalogenase-homologous genes in deep subseafloor sedimentary metagenomes.</title>
        <authorList>
            <person name="Kawai M."/>
            <person name="Futagami T."/>
            <person name="Toyoda A."/>
            <person name="Takaki Y."/>
            <person name="Nishi S."/>
            <person name="Hori S."/>
            <person name="Arai W."/>
            <person name="Tsubouchi T."/>
            <person name="Morono Y."/>
            <person name="Uchiyama I."/>
            <person name="Ito T."/>
            <person name="Fujiyama A."/>
            <person name="Inagaki F."/>
            <person name="Takami H."/>
        </authorList>
    </citation>
    <scope>NUCLEOTIDE SEQUENCE</scope>
    <source>
        <strain evidence="2">Expedition CK06-06</strain>
    </source>
</reference>
<sequence>MELSSWLGVVLLVAGLVLLALVTAAEAAVASSSRARLRLMAGKGASRSQILARYLEERHIVYSSLALARNLALIGSTAIVVYI</sequence>
<dbReference type="InterPro" id="IPR002550">
    <property type="entry name" value="CNNM"/>
</dbReference>
<organism evidence="2">
    <name type="scientific">marine sediment metagenome</name>
    <dbReference type="NCBI Taxonomy" id="412755"/>
    <lineage>
        <taxon>unclassified sequences</taxon>
        <taxon>metagenomes</taxon>
        <taxon>ecological metagenomes</taxon>
    </lineage>
</organism>
<dbReference type="AlphaFoldDB" id="X0VIA6"/>